<name>A0A0F8VB42_9ZZZZ</name>
<protein>
    <submittedName>
        <fullName evidence="2">Uncharacterized protein</fullName>
    </submittedName>
</protein>
<comment type="caution">
    <text evidence="2">The sequence shown here is derived from an EMBL/GenBank/DDBJ whole genome shotgun (WGS) entry which is preliminary data.</text>
</comment>
<accession>A0A0F8VB42</accession>
<sequence>MSQTSCAVIYLGPELNSLVWKVRTGEYPIKQRSDPEPTPDSPDYAPEPTPDYAPEPTPDYAPEPTPEQDYDEAEDFEDYYDSFEDDSEFESEEDYFLE</sequence>
<proteinExistence type="predicted"/>
<reference evidence="2" key="1">
    <citation type="journal article" date="2015" name="Nature">
        <title>Complex archaea that bridge the gap between prokaryotes and eukaryotes.</title>
        <authorList>
            <person name="Spang A."/>
            <person name="Saw J.H."/>
            <person name="Jorgensen S.L."/>
            <person name="Zaremba-Niedzwiedzka K."/>
            <person name="Martijn J."/>
            <person name="Lind A.E."/>
            <person name="van Eijk R."/>
            <person name="Schleper C."/>
            <person name="Guy L."/>
            <person name="Ettema T.J."/>
        </authorList>
    </citation>
    <scope>NUCLEOTIDE SEQUENCE</scope>
</reference>
<feature type="compositionally biased region" description="Acidic residues" evidence="1">
    <location>
        <begin position="66"/>
        <end position="98"/>
    </location>
</feature>
<dbReference type="AlphaFoldDB" id="A0A0F8VB42"/>
<evidence type="ECO:0000256" key="1">
    <source>
        <dbReference type="SAM" id="MobiDB-lite"/>
    </source>
</evidence>
<dbReference type="EMBL" id="LAZR01070368">
    <property type="protein sequence ID" value="KKK41833.1"/>
    <property type="molecule type" value="Genomic_DNA"/>
</dbReference>
<evidence type="ECO:0000313" key="2">
    <source>
        <dbReference type="EMBL" id="KKK41833.1"/>
    </source>
</evidence>
<feature type="compositionally biased region" description="Pro residues" evidence="1">
    <location>
        <begin position="36"/>
        <end position="65"/>
    </location>
</feature>
<gene>
    <name evidence="2" type="ORF">LCGC14_2495420</name>
</gene>
<organism evidence="2">
    <name type="scientific">marine sediment metagenome</name>
    <dbReference type="NCBI Taxonomy" id="412755"/>
    <lineage>
        <taxon>unclassified sequences</taxon>
        <taxon>metagenomes</taxon>
        <taxon>ecological metagenomes</taxon>
    </lineage>
</organism>
<feature type="region of interest" description="Disordered" evidence="1">
    <location>
        <begin position="27"/>
        <end position="98"/>
    </location>
</feature>